<accession>A0A1I3RPQ0</accession>
<keyword evidence="2" id="KW-1133">Transmembrane helix</keyword>
<dbReference type="GeneID" id="96298913"/>
<organism evidence="3 4">
    <name type="scientific">Streptosporangium canum</name>
    <dbReference type="NCBI Taxonomy" id="324952"/>
    <lineage>
        <taxon>Bacteria</taxon>
        <taxon>Bacillati</taxon>
        <taxon>Actinomycetota</taxon>
        <taxon>Actinomycetes</taxon>
        <taxon>Streptosporangiales</taxon>
        <taxon>Streptosporangiaceae</taxon>
        <taxon>Streptosporangium</taxon>
    </lineage>
</organism>
<keyword evidence="4" id="KW-1185">Reference proteome</keyword>
<dbReference type="Proteomes" id="UP000199111">
    <property type="component" value="Unassembled WGS sequence"/>
</dbReference>
<feature type="transmembrane region" description="Helical" evidence="2">
    <location>
        <begin position="126"/>
        <end position="142"/>
    </location>
</feature>
<proteinExistence type="predicted"/>
<dbReference type="RefSeq" id="WP_143120942.1">
    <property type="nucleotide sequence ID" value="NZ_FOQY01000009.1"/>
</dbReference>
<evidence type="ECO:0000256" key="1">
    <source>
        <dbReference type="SAM" id="MobiDB-lite"/>
    </source>
</evidence>
<reference evidence="4" key="1">
    <citation type="submission" date="2016-10" db="EMBL/GenBank/DDBJ databases">
        <authorList>
            <person name="Varghese N."/>
            <person name="Submissions S."/>
        </authorList>
    </citation>
    <scope>NUCLEOTIDE SEQUENCE [LARGE SCALE GENOMIC DNA]</scope>
    <source>
        <strain evidence="4">CGMCC 4.2126</strain>
    </source>
</reference>
<sequence length="193" mass="22415">MASNAASAYERRCRLLMRLAYPPRFREFRGTELLGTLMDLAEPGQSAPNVRDCLDILRGGLMLRLREHPPLRHWLLYRLVAVRLPWQYRWWARDDIQGRFSLERQLSLGLLLYGPPILAISQSPPSYGHMAGVLITYLLLLTSRRSMRRQMLAKHEFHPDGTSYVPRPPEFRPDGGVYELQPDHVRGMQRPGR</sequence>
<keyword evidence="2" id="KW-0812">Transmembrane</keyword>
<dbReference type="AlphaFoldDB" id="A0A1I3RPQ0"/>
<evidence type="ECO:0000256" key="2">
    <source>
        <dbReference type="SAM" id="Phobius"/>
    </source>
</evidence>
<gene>
    <name evidence="3" type="ORF">SAMN05216275_109124</name>
</gene>
<keyword evidence="2" id="KW-0472">Membrane</keyword>
<protein>
    <submittedName>
        <fullName evidence="3">Uncharacterized protein</fullName>
    </submittedName>
</protein>
<dbReference type="EMBL" id="FOQY01000009">
    <property type="protein sequence ID" value="SFJ48285.1"/>
    <property type="molecule type" value="Genomic_DNA"/>
</dbReference>
<evidence type="ECO:0000313" key="4">
    <source>
        <dbReference type="Proteomes" id="UP000199111"/>
    </source>
</evidence>
<name>A0A1I3RPQ0_9ACTN</name>
<feature type="region of interest" description="Disordered" evidence="1">
    <location>
        <begin position="159"/>
        <end position="193"/>
    </location>
</feature>
<evidence type="ECO:0000313" key="3">
    <source>
        <dbReference type="EMBL" id="SFJ48285.1"/>
    </source>
</evidence>